<feature type="chain" id="PRO_5002809737" evidence="2">
    <location>
        <begin position="21"/>
        <end position="238"/>
    </location>
</feature>
<dbReference type="OMA" id="KLKHRYQ"/>
<feature type="region of interest" description="Disordered" evidence="1">
    <location>
        <begin position="25"/>
        <end position="44"/>
    </location>
</feature>
<proteinExistence type="predicted"/>
<reference evidence="3 4" key="1">
    <citation type="journal article" date="2007" name="Nature">
        <title>Evolution of genes and genomes on the Drosophila phylogeny.</title>
        <authorList>
            <consortium name="Drosophila 12 Genomes Consortium"/>
            <person name="Clark A.G."/>
            <person name="Eisen M.B."/>
            <person name="Smith D.R."/>
            <person name="Bergman C.M."/>
            <person name="Oliver B."/>
            <person name="Markow T.A."/>
            <person name="Kaufman T.C."/>
            <person name="Kellis M."/>
            <person name="Gelbart W."/>
            <person name="Iyer V.N."/>
            <person name="Pollard D.A."/>
            <person name="Sackton T.B."/>
            <person name="Larracuente A.M."/>
            <person name="Singh N.D."/>
            <person name="Abad J.P."/>
            <person name="Abt D.N."/>
            <person name="Adryan B."/>
            <person name="Aguade M."/>
            <person name="Akashi H."/>
            <person name="Anderson W.W."/>
            <person name="Aquadro C.F."/>
            <person name="Ardell D.H."/>
            <person name="Arguello R."/>
            <person name="Artieri C.G."/>
            <person name="Barbash D.A."/>
            <person name="Barker D."/>
            <person name="Barsanti P."/>
            <person name="Batterham P."/>
            <person name="Batzoglou S."/>
            <person name="Begun D."/>
            <person name="Bhutkar A."/>
            <person name="Blanco E."/>
            <person name="Bosak S.A."/>
            <person name="Bradley R.K."/>
            <person name="Brand A.D."/>
            <person name="Brent M.R."/>
            <person name="Brooks A.N."/>
            <person name="Brown R.H."/>
            <person name="Butlin R.K."/>
            <person name="Caggese C."/>
            <person name="Calvi B.R."/>
            <person name="Bernardo de Carvalho A."/>
            <person name="Caspi A."/>
            <person name="Castrezana S."/>
            <person name="Celniker S.E."/>
            <person name="Chang J.L."/>
            <person name="Chapple C."/>
            <person name="Chatterji S."/>
            <person name="Chinwalla A."/>
            <person name="Civetta A."/>
            <person name="Clifton S.W."/>
            <person name="Comeron J.M."/>
            <person name="Costello J.C."/>
            <person name="Coyne J.A."/>
            <person name="Daub J."/>
            <person name="David R.G."/>
            <person name="Delcher A.L."/>
            <person name="Delehaunty K."/>
            <person name="Do C.B."/>
            <person name="Ebling H."/>
            <person name="Edwards K."/>
            <person name="Eickbush T."/>
            <person name="Evans J.D."/>
            <person name="Filipski A."/>
            <person name="Findeiss S."/>
            <person name="Freyhult E."/>
            <person name="Fulton L."/>
            <person name="Fulton R."/>
            <person name="Garcia A.C."/>
            <person name="Gardiner A."/>
            <person name="Garfield D.A."/>
            <person name="Garvin B.E."/>
            <person name="Gibson G."/>
            <person name="Gilbert D."/>
            <person name="Gnerre S."/>
            <person name="Godfrey J."/>
            <person name="Good R."/>
            <person name="Gotea V."/>
            <person name="Gravely B."/>
            <person name="Greenberg A.J."/>
            <person name="Griffiths-Jones S."/>
            <person name="Gross S."/>
            <person name="Guigo R."/>
            <person name="Gustafson E.A."/>
            <person name="Haerty W."/>
            <person name="Hahn M.W."/>
            <person name="Halligan D.L."/>
            <person name="Halpern A.L."/>
            <person name="Halter G.M."/>
            <person name="Han M.V."/>
            <person name="Heger A."/>
            <person name="Hillier L."/>
            <person name="Hinrichs A.S."/>
            <person name="Holmes I."/>
            <person name="Hoskins R.A."/>
            <person name="Hubisz M.J."/>
            <person name="Hultmark D."/>
            <person name="Huntley M.A."/>
            <person name="Jaffe D.B."/>
            <person name="Jagadeeshan S."/>
            <person name="Jeck W.R."/>
            <person name="Johnson J."/>
            <person name="Jones C.D."/>
            <person name="Jordan W.C."/>
            <person name="Karpen G.H."/>
            <person name="Kataoka E."/>
            <person name="Keightley P.D."/>
            <person name="Kheradpour P."/>
            <person name="Kirkness E.F."/>
            <person name="Koerich L.B."/>
            <person name="Kristiansen K."/>
            <person name="Kudrna D."/>
            <person name="Kulathinal R.J."/>
            <person name="Kumar S."/>
            <person name="Kwok R."/>
            <person name="Lander E."/>
            <person name="Langley C.H."/>
            <person name="Lapoint R."/>
            <person name="Lazzaro B.P."/>
            <person name="Lee S.J."/>
            <person name="Levesque L."/>
            <person name="Li R."/>
            <person name="Lin C.F."/>
            <person name="Lin M.F."/>
            <person name="Lindblad-Toh K."/>
            <person name="Llopart A."/>
            <person name="Long M."/>
            <person name="Low L."/>
            <person name="Lozovsky E."/>
            <person name="Lu J."/>
            <person name="Luo M."/>
            <person name="Machado C.A."/>
            <person name="Makalowski W."/>
            <person name="Marzo M."/>
            <person name="Matsuda M."/>
            <person name="Matzkin L."/>
            <person name="McAllister B."/>
            <person name="McBride C.S."/>
            <person name="McKernan B."/>
            <person name="McKernan K."/>
            <person name="Mendez-Lago M."/>
            <person name="Minx P."/>
            <person name="Mollenhauer M.U."/>
            <person name="Montooth K."/>
            <person name="Mount S.M."/>
            <person name="Mu X."/>
            <person name="Myers E."/>
            <person name="Negre B."/>
            <person name="Newfeld S."/>
            <person name="Nielsen R."/>
            <person name="Noor M.A."/>
            <person name="O'Grady P."/>
            <person name="Pachter L."/>
            <person name="Papaceit M."/>
            <person name="Parisi M.J."/>
            <person name="Parisi M."/>
            <person name="Parts L."/>
            <person name="Pedersen J.S."/>
            <person name="Pesole G."/>
            <person name="Phillippy A.M."/>
            <person name="Ponting C.P."/>
            <person name="Pop M."/>
            <person name="Porcelli D."/>
            <person name="Powell J.R."/>
            <person name="Prohaska S."/>
            <person name="Pruitt K."/>
            <person name="Puig M."/>
            <person name="Quesneville H."/>
            <person name="Ram K.R."/>
            <person name="Rand D."/>
            <person name="Rasmussen M.D."/>
            <person name="Reed L.K."/>
            <person name="Reenan R."/>
            <person name="Reily A."/>
            <person name="Remington K.A."/>
            <person name="Rieger T.T."/>
            <person name="Ritchie M.G."/>
            <person name="Robin C."/>
            <person name="Rogers Y.H."/>
            <person name="Rohde C."/>
            <person name="Rozas J."/>
            <person name="Rubenfield M.J."/>
            <person name="Ruiz A."/>
            <person name="Russo S."/>
            <person name="Salzberg S.L."/>
            <person name="Sanchez-Gracia A."/>
            <person name="Saranga D.J."/>
            <person name="Sato H."/>
            <person name="Schaeffer S.W."/>
            <person name="Schatz M.C."/>
            <person name="Schlenke T."/>
            <person name="Schwartz R."/>
            <person name="Segarra C."/>
            <person name="Singh R.S."/>
            <person name="Sirot L."/>
            <person name="Sirota M."/>
            <person name="Sisneros N.B."/>
            <person name="Smith C.D."/>
            <person name="Smith T.F."/>
            <person name="Spieth J."/>
            <person name="Stage D.E."/>
            <person name="Stark A."/>
            <person name="Stephan W."/>
            <person name="Strausberg R.L."/>
            <person name="Strempel S."/>
            <person name="Sturgill D."/>
            <person name="Sutton G."/>
            <person name="Sutton G.G."/>
            <person name="Tao W."/>
            <person name="Teichmann S."/>
            <person name="Tobari Y.N."/>
            <person name="Tomimura Y."/>
            <person name="Tsolas J.M."/>
            <person name="Valente V.L."/>
            <person name="Venter E."/>
            <person name="Venter J.C."/>
            <person name="Vicario S."/>
            <person name="Vieira F.G."/>
            <person name="Vilella A.J."/>
            <person name="Villasante A."/>
            <person name="Walenz B."/>
            <person name="Wang J."/>
            <person name="Wasserman M."/>
            <person name="Watts T."/>
            <person name="Wilson D."/>
            <person name="Wilson R.K."/>
            <person name="Wing R.A."/>
            <person name="Wolfner M.F."/>
            <person name="Wong A."/>
            <person name="Wong G.K."/>
            <person name="Wu C.I."/>
            <person name="Wu G."/>
            <person name="Yamamoto D."/>
            <person name="Yang H.P."/>
            <person name="Yang S.P."/>
            <person name="Yorke J.A."/>
            <person name="Yoshida K."/>
            <person name="Zdobnov E."/>
            <person name="Zhang P."/>
            <person name="Zhang Y."/>
            <person name="Zimin A.V."/>
            <person name="Baldwin J."/>
            <person name="Abdouelleil A."/>
            <person name="Abdulkadir J."/>
            <person name="Abebe A."/>
            <person name="Abera B."/>
            <person name="Abreu J."/>
            <person name="Acer S.C."/>
            <person name="Aftuck L."/>
            <person name="Alexander A."/>
            <person name="An P."/>
            <person name="Anderson E."/>
            <person name="Anderson S."/>
            <person name="Arachi H."/>
            <person name="Azer M."/>
            <person name="Bachantsang P."/>
            <person name="Barry A."/>
            <person name="Bayul T."/>
            <person name="Berlin A."/>
            <person name="Bessette D."/>
            <person name="Bloom T."/>
            <person name="Blye J."/>
            <person name="Boguslavskiy L."/>
            <person name="Bonnet C."/>
            <person name="Boukhgalter B."/>
            <person name="Bourzgui I."/>
            <person name="Brown A."/>
            <person name="Cahill P."/>
            <person name="Channer S."/>
            <person name="Cheshatsang Y."/>
            <person name="Chuda L."/>
            <person name="Citroen M."/>
            <person name="Collymore A."/>
            <person name="Cooke P."/>
            <person name="Costello M."/>
            <person name="D'Aco K."/>
            <person name="Daza R."/>
            <person name="De Haan G."/>
            <person name="DeGray S."/>
            <person name="DeMaso C."/>
            <person name="Dhargay N."/>
            <person name="Dooley K."/>
            <person name="Dooley E."/>
            <person name="Doricent M."/>
            <person name="Dorje P."/>
            <person name="Dorjee K."/>
            <person name="Dupes A."/>
            <person name="Elong R."/>
            <person name="Falk J."/>
            <person name="Farina A."/>
            <person name="Faro S."/>
            <person name="Ferguson D."/>
            <person name="Fisher S."/>
            <person name="Foley C.D."/>
            <person name="Franke A."/>
            <person name="Friedrich D."/>
            <person name="Gadbois L."/>
            <person name="Gearin G."/>
            <person name="Gearin C.R."/>
            <person name="Giannoukos G."/>
            <person name="Goode T."/>
            <person name="Graham J."/>
            <person name="Grandbois E."/>
            <person name="Grewal S."/>
            <person name="Gyaltsen K."/>
            <person name="Hafez N."/>
            <person name="Hagos B."/>
            <person name="Hall J."/>
            <person name="Henson C."/>
            <person name="Hollinger A."/>
            <person name="Honan T."/>
            <person name="Huard M.D."/>
            <person name="Hughes L."/>
            <person name="Hurhula B."/>
            <person name="Husby M.E."/>
            <person name="Kamat A."/>
            <person name="Kanga B."/>
            <person name="Kashin S."/>
            <person name="Khazanovich D."/>
            <person name="Kisner P."/>
            <person name="Lance K."/>
            <person name="Lara M."/>
            <person name="Lee W."/>
            <person name="Lennon N."/>
            <person name="Letendre F."/>
            <person name="LeVine R."/>
            <person name="Lipovsky A."/>
            <person name="Liu X."/>
            <person name="Liu J."/>
            <person name="Liu S."/>
            <person name="Lokyitsang T."/>
            <person name="Lokyitsang Y."/>
            <person name="Lubonja R."/>
            <person name="Lui A."/>
            <person name="MacDonald P."/>
            <person name="Magnisalis V."/>
            <person name="Maru K."/>
            <person name="Matthews C."/>
            <person name="McCusker W."/>
            <person name="McDonough S."/>
            <person name="Mehta T."/>
            <person name="Meldrim J."/>
            <person name="Meneus L."/>
            <person name="Mihai O."/>
            <person name="Mihalev A."/>
            <person name="Mihova T."/>
            <person name="Mittelman R."/>
            <person name="Mlenga V."/>
            <person name="Montmayeur A."/>
            <person name="Mulrain L."/>
            <person name="Navidi A."/>
            <person name="Naylor J."/>
            <person name="Negash T."/>
            <person name="Nguyen T."/>
            <person name="Nguyen N."/>
            <person name="Nicol R."/>
            <person name="Norbu C."/>
            <person name="Norbu N."/>
            <person name="Novod N."/>
            <person name="O'Neill B."/>
            <person name="Osman S."/>
            <person name="Markiewicz E."/>
            <person name="Oyono O.L."/>
            <person name="Patti C."/>
            <person name="Phunkhang P."/>
            <person name="Pierre F."/>
            <person name="Priest M."/>
            <person name="Raghuraman S."/>
            <person name="Rege F."/>
            <person name="Reyes R."/>
            <person name="Rise C."/>
            <person name="Rogov P."/>
            <person name="Ross K."/>
            <person name="Ryan E."/>
            <person name="Settipalli S."/>
            <person name="Shea T."/>
            <person name="Sherpa N."/>
            <person name="Shi L."/>
            <person name="Shih D."/>
            <person name="Sparrow T."/>
            <person name="Spaulding J."/>
            <person name="Stalker J."/>
            <person name="Stange-Thomann N."/>
            <person name="Stavropoulos S."/>
            <person name="Stone C."/>
            <person name="Strader C."/>
            <person name="Tesfaye S."/>
            <person name="Thomson T."/>
            <person name="Thoulutsang Y."/>
            <person name="Thoulutsang D."/>
            <person name="Topham K."/>
            <person name="Topping I."/>
            <person name="Tsamla T."/>
            <person name="Vassiliev H."/>
            <person name="Vo A."/>
            <person name="Wangchuk T."/>
            <person name="Wangdi T."/>
            <person name="Weiand M."/>
            <person name="Wilkinson J."/>
            <person name="Wilson A."/>
            <person name="Yadav S."/>
            <person name="Young G."/>
            <person name="Yu Q."/>
            <person name="Zembek L."/>
            <person name="Zhong D."/>
            <person name="Zimmer A."/>
            <person name="Zwirko Z."/>
            <person name="Jaffe D.B."/>
            <person name="Alvarez P."/>
            <person name="Brockman W."/>
            <person name="Butler J."/>
            <person name="Chin C."/>
            <person name="Gnerre S."/>
            <person name="Grabherr M."/>
            <person name="Kleber M."/>
            <person name="Mauceli E."/>
            <person name="MacCallum I."/>
        </authorList>
    </citation>
    <scope>NUCLEOTIDE SEQUENCE [LARGE SCALE GENOMIC DNA]</scope>
    <source>
        <strain evidence="4">Rob3c / Tucson 14021-0248.25</strain>
    </source>
</reference>
<keyword evidence="2" id="KW-0732">Signal</keyword>
<sequence>MHSFLIAAVAFLSYTCGAPADSGALTLNESNPEDSDESVETSPPIDWSSGYWITTTPLPPIANLPDADKASLCEFLGSFEAFRMQHFAVIWAANMEFLSNAEKHFAKELQEEMDKLRNSPADRKYMEMDPTQANAIVRNATAYKEFVKDNVVKENTLKMMNKIFEGLQAIHKEIMVALSKAKNSISKETAESEKKFFESFENLKEPNNDDILDLLNDLERKLKHRYQCSKSLILRKLF</sequence>
<name>B4I440_DROSE</name>
<dbReference type="HOGENOM" id="CLU_101917_0_0_1"/>
<evidence type="ECO:0000313" key="4">
    <source>
        <dbReference type="Proteomes" id="UP000001292"/>
    </source>
</evidence>
<dbReference type="OrthoDB" id="10473065at2759"/>
<dbReference type="Proteomes" id="UP000001292">
    <property type="component" value="Unassembled WGS sequence"/>
</dbReference>
<evidence type="ECO:0000256" key="2">
    <source>
        <dbReference type="SAM" id="SignalP"/>
    </source>
</evidence>
<gene>
    <name evidence="3" type="primary">Dsec\GM10609</name>
    <name evidence="3" type="ORF">Dsec_GM10609</name>
</gene>
<accession>B4I440</accession>
<dbReference type="KEGG" id="dse:6613992"/>
<dbReference type="EMBL" id="CH480821">
    <property type="protein sequence ID" value="EDW54983.1"/>
    <property type="molecule type" value="Genomic_DNA"/>
</dbReference>
<keyword evidence="4" id="KW-1185">Reference proteome</keyword>
<dbReference type="AlphaFoldDB" id="B4I440"/>
<evidence type="ECO:0000313" key="3">
    <source>
        <dbReference type="EMBL" id="EDW54983.1"/>
    </source>
</evidence>
<feature type="signal peptide" evidence="2">
    <location>
        <begin position="1"/>
        <end position="20"/>
    </location>
</feature>
<protein>
    <submittedName>
        <fullName evidence="3">GM10609</fullName>
    </submittedName>
</protein>
<evidence type="ECO:0000256" key="1">
    <source>
        <dbReference type="SAM" id="MobiDB-lite"/>
    </source>
</evidence>
<dbReference type="PhylomeDB" id="B4I440"/>
<organism evidence="4">
    <name type="scientific">Drosophila sechellia</name>
    <name type="common">Fruit fly</name>
    <dbReference type="NCBI Taxonomy" id="7238"/>
    <lineage>
        <taxon>Eukaryota</taxon>
        <taxon>Metazoa</taxon>
        <taxon>Ecdysozoa</taxon>
        <taxon>Arthropoda</taxon>
        <taxon>Hexapoda</taxon>
        <taxon>Insecta</taxon>
        <taxon>Pterygota</taxon>
        <taxon>Neoptera</taxon>
        <taxon>Endopterygota</taxon>
        <taxon>Diptera</taxon>
        <taxon>Brachycera</taxon>
        <taxon>Muscomorpha</taxon>
        <taxon>Ephydroidea</taxon>
        <taxon>Drosophilidae</taxon>
        <taxon>Drosophila</taxon>
        <taxon>Sophophora</taxon>
    </lineage>
</organism>